<dbReference type="GO" id="GO:0004674">
    <property type="term" value="F:protein serine/threonine kinase activity"/>
    <property type="evidence" value="ECO:0007669"/>
    <property type="project" value="TreeGrafter"/>
</dbReference>
<evidence type="ECO:0000256" key="1">
    <source>
        <dbReference type="ARBA" id="ARBA00022679"/>
    </source>
</evidence>
<evidence type="ECO:0000256" key="4">
    <source>
        <dbReference type="ARBA" id="ARBA00022840"/>
    </source>
</evidence>
<dbReference type="AlphaFoldDB" id="A0A8I3A219"/>
<dbReference type="SMART" id="SM00220">
    <property type="entry name" value="S_TKc"/>
    <property type="match status" value="1"/>
</dbReference>
<gene>
    <name evidence="7" type="ORF">HYQ45_000946</name>
</gene>
<comment type="caution">
    <text evidence="7">The sequence shown here is derived from an EMBL/GenBank/DDBJ whole genome shotgun (WGS) entry which is preliminary data.</text>
</comment>
<dbReference type="InterPro" id="IPR000719">
    <property type="entry name" value="Prot_kinase_dom"/>
</dbReference>
<name>A0A8I3A219_VERLO</name>
<dbReference type="PROSITE" id="PS00108">
    <property type="entry name" value="PROTEIN_KINASE_ST"/>
    <property type="match status" value="1"/>
</dbReference>
<sequence>MADHRFPVSRFPVSEESEERTEPFSQSEIDSRMKSIRVEEPDHDVMYDTVPLNKLMVEEHHHKQGIRILVRPLTRSRSVSPGNGSCQWLALRAEVASEDEPHHKVLAVTQTARDIKFSVRIPSEHLGEDEVQRSGVWCELYYDPTSDNQILLNRSEVPISLTRLSDDPASSPGPCFEVKPYMSKALSPGTWRIIVDNISVLDFRVLEKVPAMLKQQQQLPEAMSMSFLNSSGKRSLEDTADEAADGRDDKKAKLSDDAAPNKNDGVIMFLRPAAEPLVFPLPSANKGKEIVSANGHALLDVGNDEMVEIPGSCEIDAYTVTKHGQIASTSLSSVYTATHSNVPDGIVTVKVLKTLPNNSAAALQQKPQEAERNVIRQADMWLREYQSQDDLRHDSIVRLYGGDARFLSLYMEHVDARDLSARGVWRCPRSDNFIGDRTDATRILRDVASALHYLHSRRLVHNDIKPANILYSPARGAVLCDFGLSTMAGGPATNGGTPFYVPPEFIGARQRGPASDVWALGVTMLYVLRRMPFPDGRGRQAHPKRLYWVIADLNRPAGRARGAQGAVEQMKTWLGEVREAADRLNPRDRLERIVREMLVPNLNQRITTARIMRELFVEREQPQQQQPQAVVARA</sequence>
<organism evidence="7 8">
    <name type="scientific">Verticillium longisporum</name>
    <name type="common">Verticillium dahliae var. longisporum</name>
    <dbReference type="NCBI Taxonomy" id="100787"/>
    <lineage>
        <taxon>Eukaryota</taxon>
        <taxon>Fungi</taxon>
        <taxon>Dikarya</taxon>
        <taxon>Ascomycota</taxon>
        <taxon>Pezizomycotina</taxon>
        <taxon>Sordariomycetes</taxon>
        <taxon>Hypocreomycetidae</taxon>
        <taxon>Glomerellales</taxon>
        <taxon>Plectosphaerellaceae</taxon>
        <taxon>Verticillium</taxon>
    </lineage>
</organism>
<dbReference type="PANTHER" id="PTHR43289:SF6">
    <property type="entry name" value="SERINE_THREONINE-PROTEIN KINASE NEKL-3"/>
    <property type="match status" value="1"/>
</dbReference>
<feature type="domain" description="Protein kinase" evidence="6">
    <location>
        <begin position="320"/>
        <end position="617"/>
    </location>
</feature>
<dbReference type="Pfam" id="PF00069">
    <property type="entry name" value="Pkinase"/>
    <property type="match status" value="1"/>
</dbReference>
<feature type="region of interest" description="Disordered" evidence="5">
    <location>
        <begin position="1"/>
        <end position="30"/>
    </location>
</feature>
<feature type="region of interest" description="Disordered" evidence="5">
    <location>
        <begin position="230"/>
        <end position="258"/>
    </location>
</feature>
<evidence type="ECO:0000313" key="7">
    <source>
        <dbReference type="EMBL" id="KAG7142721.1"/>
    </source>
</evidence>
<dbReference type="EMBL" id="JAEMWZ010000014">
    <property type="protein sequence ID" value="KAG7142721.1"/>
    <property type="molecule type" value="Genomic_DNA"/>
</dbReference>
<protein>
    <submittedName>
        <fullName evidence="7">MAP kinase kinase MKK2/SSP33 like protein</fullName>
    </submittedName>
</protein>
<keyword evidence="4" id="KW-0067">ATP-binding</keyword>
<dbReference type="PROSITE" id="PS50011">
    <property type="entry name" value="PROTEIN_KINASE_DOM"/>
    <property type="match status" value="1"/>
</dbReference>
<dbReference type="GO" id="GO:0005524">
    <property type="term" value="F:ATP binding"/>
    <property type="evidence" value="ECO:0007669"/>
    <property type="project" value="UniProtKB-KW"/>
</dbReference>
<dbReference type="Proteomes" id="UP000689129">
    <property type="component" value="Unassembled WGS sequence"/>
</dbReference>
<feature type="compositionally biased region" description="Basic and acidic residues" evidence="5">
    <location>
        <begin position="244"/>
        <end position="256"/>
    </location>
</feature>
<dbReference type="OrthoDB" id="346907at2759"/>
<dbReference type="PANTHER" id="PTHR43289">
    <property type="entry name" value="MITOGEN-ACTIVATED PROTEIN KINASE KINASE KINASE 20-RELATED"/>
    <property type="match status" value="1"/>
</dbReference>
<proteinExistence type="predicted"/>
<reference evidence="7" key="1">
    <citation type="journal article" date="2021" name="Mol. Plant Pathol.">
        <title>A 20-kb lineage-specific genomic region tames virulence in pathogenic amphidiploid Verticillium longisporum.</title>
        <authorList>
            <person name="Harting R."/>
            <person name="Starke J."/>
            <person name="Kusch H."/>
            <person name="Poggeler S."/>
            <person name="Maurus I."/>
            <person name="Schluter R."/>
            <person name="Landesfeind M."/>
            <person name="Bulla I."/>
            <person name="Nowrousian M."/>
            <person name="de Jonge R."/>
            <person name="Stahlhut G."/>
            <person name="Hoff K.J."/>
            <person name="Asshauer K.P."/>
            <person name="Thurmer A."/>
            <person name="Stanke M."/>
            <person name="Daniel R."/>
            <person name="Morgenstern B."/>
            <person name="Thomma B.P.H.J."/>
            <person name="Kronstad J.W."/>
            <person name="Braus-Stromeyer S.A."/>
            <person name="Braus G.H."/>
        </authorList>
    </citation>
    <scope>NUCLEOTIDE SEQUENCE</scope>
    <source>
        <strain evidence="7">Vl32</strain>
    </source>
</reference>
<evidence type="ECO:0000313" key="8">
    <source>
        <dbReference type="Proteomes" id="UP000689129"/>
    </source>
</evidence>
<dbReference type="InterPro" id="IPR008271">
    <property type="entry name" value="Ser/Thr_kinase_AS"/>
</dbReference>
<evidence type="ECO:0000256" key="3">
    <source>
        <dbReference type="ARBA" id="ARBA00022777"/>
    </source>
</evidence>
<keyword evidence="1" id="KW-0808">Transferase</keyword>
<accession>A0A8I3A219</accession>
<keyword evidence="2" id="KW-0547">Nucleotide-binding</keyword>
<evidence type="ECO:0000259" key="6">
    <source>
        <dbReference type="PROSITE" id="PS50011"/>
    </source>
</evidence>
<keyword evidence="3 7" id="KW-0418">Kinase</keyword>
<evidence type="ECO:0000256" key="2">
    <source>
        <dbReference type="ARBA" id="ARBA00022741"/>
    </source>
</evidence>
<evidence type="ECO:0000256" key="5">
    <source>
        <dbReference type="SAM" id="MobiDB-lite"/>
    </source>
</evidence>